<dbReference type="Gene3D" id="1.10.287.1700">
    <property type="match status" value="1"/>
</dbReference>
<evidence type="ECO:0000256" key="7">
    <source>
        <dbReference type="ARBA" id="ARBA00022795"/>
    </source>
</evidence>
<dbReference type="AlphaFoldDB" id="A0A0S4Q9Q7"/>
<keyword evidence="9" id="KW-0472">Membrane</keyword>
<keyword evidence="12" id="KW-0966">Cell projection</keyword>
<evidence type="ECO:0000256" key="5">
    <source>
        <dbReference type="ARBA" id="ARBA00022475"/>
    </source>
</evidence>
<keyword evidence="7" id="KW-1005">Bacterial flagellum biogenesis</keyword>
<feature type="region of interest" description="Disordered" evidence="11">
    <location>
        <begin position="139"/>
        <end position="159"/>
    </location>
</feature>
<evidence type="ECO:0000256" key="11">
    <source>
        <dbReference type="SAM" id="MobiDB-lite"/>
    </source>
</evidence>
<keyword evidence="8" id="KW-0653">Protein transport</keyword>
<gene>
    <name evidence="12" type="ORF">BVIRIDIS_32480</name>
</gene>
<dbReference type="Proteomes" id="UP000065734">
    <property type="component" value="Chromosome I"/>
</dbReference>
<dbReference type="STRING" id="1079.BVIR_481"/>
<keyword evidence="10" id="KW-1006">Bacterial flagellum protein export</keyword>
<evidence type="ECO:0000256" key="6">
    <source>
        <dbReference type="ARBA" id="ARBA00022500"/>
    </source>
</evidence>
<evidence type="ECO:0000256" key="2">
    <source>
        <dbReference type="ARBA" id="ARBA00010004"/>
    </source>
</evidence>
<evidence type="ECO:0000256" key="3">
    <source>
        <dbReference type="ARBA" id="ARBA00020392"/>
    </source>
</evidence>
<comment type="similarity">
    <text evidence="2">Belongs to the FliJ family.</text>
</comment>
<evidence type="ECO:0000256" key="9">
    <source>
        <dbReference type="ARBA" id="ARBA00023136"/>
    </source>
</evidence>
<dbReference type="GO" id="GO:0015031">
    <property type="term" value="P:protein transport"/>
    <property type="evidence" value="ECO:0007669"/>
    <property type="project" value="UniProtKB-KW"/>
</dbReference>
<dbReference type="PATRIC" id="fig|1079.7.peg.3408"/>
<sequence>MRPIRLNLPLSQVPGDLPYTSVESMKSRETLIRLKRFQVDERRRQVVQIEAMIADFERMSAELDREILSEQDRAGINDPGHFAYPTYARAAMTRRDNLRRSADELRGQLDDARAQLAEAFDELKKVEILEERDQERERMVEAAREQSELDRIGAQLRHA</sequence>
<reference evidence="13" key="1">
    <citation type="journal article" date="2016" name="Genome Announc.">
        <title>Revised genome sequence of the purple photosynthetic bacterium Blastochloris viridis.</title>
        <authorList>
            <person name="Liu L.N."/>
            <person name="Faulkner M."/>
            <person name="Liu X."/>
            <person name="Huang F."/>
            <person name="Darby A.C."/>
            <person name="Hall N."/>
        </authorList>
    </citation>
    <scope>NUCLEOTIDE SEQUENCE [LARGE SCALE GENOMIC DNA]</scope>
    <source>
        <strain evidence="13">ATCC 19567 / DSM 133 / F</strain>
    </source>
</reference>
<feature type="compositionally biased region" description="Basic and acidic residues" evidence="11">
    <location>
        <begin position="139"/>
        <end position="151"/>
    </location>
</feature>
<keyword evidence="5" id="KW-1003">Cell membrane</keyword>
<dbReference type="InterPro" id="IPR053716">
    <property type="entry name" value="Flag_assembly_chemotaxis_eff"/>
</dbReference>
<evidence type="ECO:0000256" key="10">
    <source>
        <dbReference type="ARBA" id="ARBA00023225"/>
    </source>
</evidence>
<keyword evidence="6" id="KW-0145">Chemotaxis</keyword>
<comment type="subcellular location">
    <subcellularLocation>
        <location evidence="1">Cell membrane</location>
        <topology evidence="1">Peripheral membrane protein</topology>
        <orientation evidence="1">Cytoplasmic side</orientation>
    </subcellularLocation>
</comment>
<dbReference type="GO" id="GO:0044781">
    <property type="term" value="P:bacterial-type flagellum organization"/>
    <property type="evidence" value="ECO:0007669"/>
    <property type="project" value="UniProtKB-KW"/>
</dbReference>
<keyword evidence="12" id="KW-0969">Cilium</keyword>
<evidence type="ECO:0000313" key="12">
    <source>
        <dbReference type="EMBL" id="CUU44201.1"/>
    </source>
</evidence>
<dbReference type="GO" id="GO:0006935">
    <property type="term" value="P:chemotaxis"/>
    <property type="evidence" value="ECO:0007669"/>
    <property type="project" value="UniProtKB-KW"/>
</dbReference>
<keyword evidence="4" id="KW-0813">Transport</keyword>
<protein>
    <recommendedName>
        <fullName evidence="3">Flagellar FliJ protein</fullName>
    </recommendedName>
</protein>
<dbReference type="GO" id="GO:0005886">
    <property type="term" value="C:plasma membrane"/>
    <property type="evidence" value="ECO:0007669"/>
    <property type="project" value="UniProtKB-SubCell"/>
</dbReference>
<dbReference type="NCBIfam" id="TIGR02473">
    <property type="entry name" value="flagell_FliJ"/>
    <property type="match status" value="1"/>
</dbReference>
<evidence type="ECO:0000256" key="8">
    <source>
        <dbReference type="ARBA" id="ARBA00022927"/>
    </source>
</evidence>
<dbReference type="InterPro" id="IPR012823">
    <property type="entry name" value="Flagell_FliJ"/>
</dbReference>
<dbReference type="EMBL" id="LN907867">
    <property type="protein sequence ID" value="CUU44201.1"/>
    <property type="molecule type" value="Genomic_DNA"/>
</dbReference>
<keyword evidence="12" id="KW-0282">Flagellum</keyword>
<proteinExistence type="inferred from homology"/>
<evidence type="ECO:0000256" key="1">
    <source>
        <dbReference type="ARBA" id="ARBA00004413"/>
    </source>
</evidence>
<evidence type="ECO:0000256" key="4">
    <source>
        <dbReference type="ARBA" id="ARBA00022448"/>
    </source>
</evidence>
<accession>A0A0S4Q9Q7</accession>
<organism evidence="12 13">
    <name type="scientific">Blastochloris viridis</name>
    <name type="common">Rhodopseudomonas viridis</name>
    <dbReference type="NCBI Taxonomy" id="1079"/>
    <lineage>
        <taxon>Bacteria</taxon>
        <taxon>Pseudomonadati</taxon>
        <taxon>Pseudomonadota</taxon>
        <taxon>Alphaproteobacteria</taxon>
        <taxon>Hyphomicrobiales</taxon>
        <taxon>Blastochloridaceae</taxon>
        <taxon>Blastochloris</taxon>
    </lineage>
</organism>
<evidence type="ECO:0000313" key="13">
    <source>
        <dbReference type="Proteomes" id="UP000065734"/>
    </source>
</evidence>
<name>A0A0S4Q9Q7_BLAVI</name>
<dbReference type="Pfam" id="PF02050">
    <property type="entry name" value="FliJ"/>
    <property type="match status" value="1"/>
</dbReference>
<dbReference type="GO" id="GO:0009288">
    <property type="term" value="C:bacterial-type flagellum"/>
    <property type="evidence" value="ECO:0007669"/>
    <property type="project" value="InterPro"/>
</dbReference>
<dbReference type="GO" id="GO:0071973">
    <property type="term" value="P:bacterial-type flagellum-dependent cell motility"/>
    <property type="evidence" value="ECO:0007669"/>
    <property type="project" value="InterPro"/>
</dbReference>
<keyword evidence="13" id="KW-1185">Reference proteome</keyword>